<keyword evidence="2" id="KW-1185">Reference proteome</keyword>
<proteinExistence type="predicted"/>
<organism evidence="1 2">
    <name type="scientific">Dreissena polymorpha</name>
    <name type="common">Zebra mussel</name>
    <name type="synonym">Mytilus polymorpha</name>
    <dbReference type="NCBI Taxonomy" id="45954"/>
    <lineage>
        <taxon>Eukaryota</taxon>
        <taxon>Metazoa</taxon>
        <taxon>Spiralia</taxon>
        <taxon>Lophotrochozoa</taxon>
        <taxon>Mollusca</taxon>
        <taxon>Bivalvia</taxon>
        <taxon>Autobranchia</taxon>
        <taxon>Heteroconchia</taxon>
        <taxon>Euheterodonta</taxon>
        <taxon>Imparidentia</taxon>
        <taxon>Neoheterodontei</taxon>
        <taxon>Myida</taxon>
        <taxon>Dreissenoidea</taxon>
        <taxon>Dreissenidae</taxon>
        <taxon>Dreissena</taxon>
    </lineage>
</organism>
<evidence type="ECO:0000313" key="1">
    <source>
        <dbReference type="EMBL" id="KAH3795333.1"/>
    </source>
</evidence>
<reference evidence="1" key="2">
    <citation type="submission" date="2020-11" db="EMBL/GenBank/DDBJ databases">
        <authorList>
            <person name="McCartney M.A."/>
            <person name="Auch B."/>
            <person name="Kono T."/>
            <person name="Mallez S."/>
            <person name="Becker A."/>
            <person name="Gohl D.M."/>
            <person name="Silverstein K.A.T."/>
            <person name="Koren S."/>
            <person name="Bechman K.B."/>
            <person name="Herman A."/>
            <person name="Abrahante J.E."/>
            <person name="Garbe J."/>
        </authorList>
    </citation>
    <scope>NUCLEOTIDE SEQUENCE</scope>
    <source>
        <strain evidence="1">Duluth1</strain>
        <tissue evidence="1">Whole animal</tissue>
    </source>
</reference>
<dbReference type="AlphaFoldDB" id="A0A9D4J4F6"/>
<reference evidence="1" key="1">
    <citation type="journal article" date="2019" name="bioRxiv">
        <title>The Genome of the Zebra Mussel, Dreissena polymorpha: A Resource for Invasive Species Research.</title>
        <authorList>
            <person name="McCartney M.A."/>
            <person name="Auch B."/>
            <person name="Kono T."/>
            <person name="Mallez S."/>
            <person name="Zhang Y."/>
            <person name="Obille A."/>
            <person name="Becker A."/>
            <person name="Abrahante J.E."/>
            <person name="Garbe J."/>
            <person name="Badalamenti J.P."/>
            <person name="Herman A."/>
            <person name="Mangelson H."/>
            <person name="Liachko I."/>
            <person name="Sullivan S."/>
            <person name="Sone E.D."/>
            <person name="Koren S."/>
            <person name="Silverstein K.A.T."/>
            <person name="Beckman K.B."/>
            <person name="Gohl D.M."/>
        </authorList>
    </citation>
    <scope>NUCLEOTIDE SEQUENCE</scope>
    <source>
        <strain evidence="1">Duluth1</strain>
        <tissue evidence="1">Whole animal</tissue>
    </source>
</reference>
<sequence>MLCIFSLNEDSVLSDREVADSLPSEIRSSDFETLLVDVVGVLGGVDFESRRKHKDML</sequence>
<dbReference type="Proteomes" id="UP000828390">
    <property type="component" value="Unassembled WGS sequence"/>
</dbReference>
<protein>
    <submittedName>
        <fullName evidence="1">Uncharacterized protein</fullName>
    </submittedName>
</protein>
<dbReference type="EMBL" id="JAIWYP010000007">
    <property type="protein sequence ID" value="KAH3795333.1"/>
    <property type="molecule type" value="Genomic_DNA"/>
</dbReference>
<evidence type="ECO:0000313" key="2">
    <source>
        <dbReference type="Proteomes" id="UP000828390"/>
    </source>
</evidence>
<name>A0A9D4J4F6_DREPO</name>
<accession>A0A9D4J4F6</accession>
<gene>
    <name evidence="1" type="ORF">DPMN_148883</name>
</gene>
<comment type="caution">
    <text evidence="1">The sequence shown here is derived from an EMBL/GenBank/DDBJ whole genome shotgun (WGS) entry which is preliminary data.</text>
</comment>